<dbReference type="Gene3D" id="3.40.50.300">
    <property type="entry name" value="P-loop containing nucleotide triphosphate hydrolases"/>
    <property type="match status" value="2"/>
</dbReference>
<dbReference type="Pfam" id="PF00009">
    <property type="entry name" value="GTP_EFTU"/>
    <property type="match status" value="1"/>
</dbReference>
<evidence type="ECO:0000256" key="13">
    <source>
        <dbReference type="ARBA" id="ARBA00049370"/>
    </source>
</evidence>
<evidence type="ECO:0000256" key="14">
    <source>
        <dbReference type="HAMAP-Rule" id="MF_00065"/>
    </source>
</evidence>
<evidence type="ECO:0000313" key="17">
    <source>
        <dbReference type="Proteomes" id="UP000199017"/>
    </source>
</evidence>
<evidence type="ECO:0000256" key="8">
    <source>
        <dbReference type="ARBA" id="ARBA00022741"/>
    </source>
</evidence>
<dbReference type="PROSITE" id="PS00301">
    <property type="entry name" value="G_TR_1"/>
    <property type="match status" value="1"/>
</dbReference>
<keyword evidence="9 14" id="KW-0418">Kinase</keyword>
<dbReference type="GO" id="GO:0004020">
    <property type="term" value="F:adenylylsulfate kinase activity"/>
    <property type="evidence" value="ECO:0007669"/>
    <property type="project" value="UniProtKB-UniRule"/>
</dbReference>
<dbReference type="Pfam" id="PF22594">
    <property type="entry name" value="GTP-eEF1A_C"/>
    <property type="match status" value="1"/>
</dbReference>
<dbReference type="FunFam" id="3.40.50.300:FF:000212">
    <property type="entry name" value="Adenylyl-sulfate kinase"/>
    <property type="match status" value="1"/>
</dbReference>
<dbReference type="SUPFAM" id="SSF50447">
    <property type="entry name" value="Translation proteins"/>
    <property type="match status" value="1"/>
</dbReference>
<evidence type="ECO:0000259" key="15">
    <source>
        <dbReference type="PROSITE" id="PS51722"/>
    </source>
</evidence>
<dbReference type="Pfam" id="PF01583">
    <property type="entry name" value="APS_kinase"/>
    <property type="match status" value="1"/>
</dbReference>
<dbReference type="NCBIfam" id="TIGR00455">
    <property type="entry name" value="apsK"/>
    <property type="match status" value="1"/>
</dbReference>
<dbReference type="UniPathway" id="UPA00140">
    <property type="reaction ID" value="UER00205"/>
</dbReference>
<dbReference type="InterPro" id="IPR054696">
    <property type="entry name" value="GTP-eEF1A_C"/>
</dbReference>
<evidence type="ECO:0000256" key="4">
    <source>
        <dbReference type="ARBA" id="ARBA00007237"/>
    </source>
</evidence>
<evidence type="ECO:0000256" key="10">
    <source>
        <dbReference type="ARBA" id="ARBA00022840"/>
    </source>
</evidence>
<comment type="similarity">
    <text evidence="14">Belongs to the APS kinase family.</text>
</comment>
<dbReference type="RefSeq" id="WP_091583512.1">
    <property type="nucleotide sequence ID" value="NZ_FNDU01000004.1"/>
</dbReference>
<dbReference type="CDD" id="cd04095">
    <property type="entry name" value="CysN_NoDQ_III"/>
    <property type="match status" value="1"/>
</dbReference>
<evidence type="ECO:0000256" key="12">
    <source>
        <dbReference type="ARBA" id="ARBA00023268"/>
    </source>
</evidence>
<dbReference type="InterPro" id="IPR059117">
    <property type="entry name" value="APS_kinase_dom"/>
</dbReference>
<feature type="domain" description="Tr-type G" evidence="15">
    <location>
        <begin position="2"/>
        <end position="218"/>
    </location>
</feature>
<evidence type="ECO:0000256" key="11">
    <source>
        <dbReference type="ARBA" id="ARBA00023134"/>
    </source>
</evidence>
<dbReference type="InterPro" id="IPR044138">
    <property type="entry name" value="CysN_II"/>
</dbReference>
<comment type="pathway">
    <text evidence="14">Sulfur metabolism; hydrogen sulfide biosynthesis; sulfite from sulfate: step 2/3.</text>
</comment>
<dbReference type="STRING" id="930129.SAMN05216352_104102"/>
<organism evidence="16 17">
    <name type="scientific">Alteribacillus bidgolensis</name>
    <dbReference type="NCBI Taxonomy" id="930129"/>
    <lineage>
        <taxon>Bacteria</taxon>
        <taxon>Bacillati</taxon>
        <taxon>Bacillota</taxon>
        <taxon>Bacilli</taxon>
        <taxon>Bacillales</taxon>
        <taxon>Bacillaceae</taxon>
        <taxon>Alteribacillus</taxon>
    </lineage>
</organism>
<feature type="binding site" evidence="14">
    <location>
        <begin position="445"/>
        <end position="452"/>
    </location>
    <ligand>
        <name>ATP</name>
        <dbReference type="ChEBI" id="CHEBI:30616"/>
    </ligand>
</feature>
<keyword evidence="11" id="KW-0342">GTP-binding</keyword>
<dbReference type="PRINTS" id="PR00315">
    <property type="entry name" value="ELONGATNFCT"/>
</dbReference>
<keyword evidence="7" id="KW-0548">Nucleotidyltransferase</keyword>
<dbReference type="FunFam" id="3.40.50.300:FF:000119">
    <property type="entry name" value="Sulfate adenylyltransferase subunit 1"/>
    <property type="match status" value="1"/>
</dbReference>
<keyword evidence="6 14" id="KW-0808">Transferase</keyword>
<dbReference type="PANTHER" id="PTHR23115">
    <property type="entry name" value="TRANSLATION FACTOR"/>
    <property type="match status" value="1"/>
</dbReference>
<feature type="active site" description="Phosphoserine intermediate" evidence="14">
    <location>
        <position position="519"/>
    </location>
</feature>
<dbReference type="InterPro" id="IPR031157">
    <property type="entry name" value="G_TR_CS"/>
</dbReference>
<dbReference type="NCBIfam" id="NF004035">
    <property type="entry name" value="PRK05506.1"/>
    <property type="match status" value="1"/>
</dbReference>
<dbReference type="GO" id="GO:0004781">
    <property type="term" value="F:sulfate adenylyltransferase (ATP) activity"/>
    <property type="evidence" value="ECO:0007669"/>
    <property type="project" value="UniProtKB-EC"/>
</dbReference>
<protein>
    <recommendedName>
        <fullName evidence="14">Adenylyl-sulfate kinase</fullName>
        <ecNumber evidence="14">2.7.1.25</ecNumber>
    </recommendedName>
    <alternativeName>
        <fullName evidence="14">APS kinase</fullName>
    </alternativeName>
    <alternativeName>
        <fullName evidence="14">ATP adenosine-5'-phosphosulfate 3'-phosphotransferase</fullName>
    </alternativeName>
    <alternativeName>
        <fullName evidence="14">Adenosine-5'-phosphosulfate kinase</fullName>
    </alternativeName>
</protein>
<accession>A0A1G8H4B1</accession>
<dbReference type="GO" id="GO:0005524">
    <property type="term" value="F:ATP binding"/>
    <property type="evidence" value="ECO:0007669"/>
    <property type="project" value="UniProtKB-UniRule"/>
</dbReference>
<comment type="catalytic activity">
    <reaction evidence="1 14">
        <text>adenosine 5'-phosphosulfate + ATP = 3'-phosphoadenylyl sulfate + ADP + H(+)</text>
        <dbReference type="Rhea" id="RHEA:24152"/>
        <dbReference type="ChEBI" id="CHEBI:15378"/>
        <dbReference type="ChEBI" id="CHEBI:30616"/>
        <dbReference type="ChEBI" id="CHEBI:58243"/>
        <dbReference type="ChEBI" id="CHEBI:58339"/>
        <dbReference type="ChEBI" id="CHEBI:456216"/>
        <dbReference type="EC" id="2.7.1.25"/>
    </reaction>
</comment>
<keyword evidence="10 14" id="KW-0067">ATP-binding</keyword>
<evidence type="ECO:0000256" key="1">
    <source>
        <dbReference type="ARBA" id="ARBA00001823"/>
    </source>
</evidence>
<dbReference type="NCBIfam" id="TIGR02034">
    <property type="entry name" value="CysN"/>
    <property type="match status" value="1"/>
</dbReference>
<dbReference type="AlphaFoldDB" id="A0A1G8H4B1"/>
<comment type="function">
    <text evidence="2">APS kinase catalyzes the synthesis of activated sulfate.</text>
</comment>
<dbReference type="SUPFAM" id="SSF52540">
    <property type="entry name" value="P-loop containing nucleoside triphosphate hydrolases"/>
    <property type="match status" value="2"/>
</dbReference>
<dbReference type="InterPro" id="IPR011779">
    <property type="entry name" value="SO4_adenylTrfase_lsu"/>
</dbReference>
<dbReference type="GO" id="GO:0003924">
    <property type="term" value="F:GTPase activity"/>
    <property type="evidence" value="ECO:0007669"/>
    <property type="project" value="InterPro"/>
</dbReference>
<dbReference type="InterPro" id="IPR041757">
    <property type="entry name" value="CysN_GTP-bd"/>
</dbReference>
<dbReference type="SUPFAM" id="SSF50465">
    <property type="entry name" value="EF-Tu/eEF-1alpha/eIF2-gamma C-terminal domain"/>
    <property type="match status" value="1"/>
</dbReference>
<dbReference type="GO" id="GO:0070814">
    <property type="term" value="P:hydrogen sulfide biosynthetic process"/>
    <property type="evidence" value="ECO:0007669"/>
    <property type="project" value="UniProtKB-UniRule"/>
</dbReference>
<dbReference type="CDD" id="cd03695">
    <property type="entry name" value="CysN_NodQ_II"/>
    <property type="match status" value="1"/>
</dbReference>
<reference evidence="16 17" key="1">
    <citation type="submission" date="2016-10" db="EMBL/GenBank/DDBJ databases">
        <authorList>
            <person name="de Groot N.N."/>
        </authorList>
    </citation>
    <scope>NUCLEOTIDE SEQUENCE [LARGE SCALE GENOMIC DNA]</scope>
    <source>
        <strain evidence="17">P4B,CCM 7963,CECT 7998,DSM 25260,IBRC-M 10614,KCTC 13821</strain>
    </source>
</reference>
<evidence type="ECO:0000256" key="5">
    <source>
        <dbReference type="ARBA" id="ARBA00022458"/>
    </source>
</evidence>
<keyword evidence="12" id="KW-0511">Multifunctional enzyme</keyword>
<keyword evidence="14" id="KW-0597">Phosphoprotein</keyword>
<proteinExistence type="inferred from homology"/>
<dbReference type="InterPro" id="IPR009000">
    <property type="entry name" value="Transl_B-barrel_sf"/>
</dbReference>
<dbReference type="NCBIfam" id="NF003013">
    <property type="entry name" value="PRK03846.1"/>
    <property type="match status" value="1"/>
</dbReference>
<dbReference type="GO" id="GO:0005525">
    <property type="term" value="F:GTP binding"/>
    <property type="evidence" value="ECO:0007669"/>
    <property type="project" value="UniProtKB-KW"/>
</dbReference>
<evidence type="ECO:0000256" key="7">
    <source>
        <dbReference type="ARBA" id="ARBA00022695"/>
    </source>
</evidence>
<dbReference type="InterPro" id="IPR027417">
    <property type="entry name" value="P-loop_NTPase"/>
</dbReference>
<evidence type="ECO:0000313" key="16">
    <source>
        <dbReference type="EMBL" id="SDI01446.1"/>
    </source>
</evidence>
<dbReference type="PROSITE" id="PS51722">
    <property type="entry name" value="G_TR_2"/>
    <property type="match status" value="1"/>
</dbReference>
<dbReference type="InterPro" id="IPR009001">
    <property type="entry name" value="Transl_elong_EF1A/Init_IF2_C"/>
</dbReference>
<dbReference type="Gene3D" id="2.40.30.10">
    <property type="entry name" value="Translation factors"/>
    <property type="match status" value="2"/>
</dbReference>
<comment type="function">
    <text evidence="14">Catalyzes the synthesis of activated sulfate.</text>
</comment>
<evidence type="ECO:0000256" key="2">
    <source>
        <dbReference type="ARBA" id="ARBA00002357"/>
    </source>
</evidence>
<dbReference type="InterPro" id="IPR044139">
    <property type="entry name" value="CysN_NoDQ_III"/>
</dbReference>
<dbReference type="EMBL" id="FNDU01000004">
    <property type="protein sequence ID" value="SDI01446.1"/>
    <property type="molecule type" value="Genomic_DNA"/>
</dbReference>
<name>A0A1G8H4B1_9BACI</name>
<dbReference type="CDD" id="cd02027">
    <property type="entry name" value="APSK"/>
    <property type="match status" value="1"/>
</dbReference>
<comment type="catalytic activity">
    <reaction evidence="13">
        <text>sulfate + ATP + H(+) = adenosine 5'-phosphosulfate + diphosphate</text>
        <dbReference type="Rhea" id="RHEA:18133"/>
        <dbReference type="ChEBI" id="CHEBI:15378"/>
        <dbReference type="ChEBI" id="CHEBI:16189"/>
        <dbReference type="ChEBI" id="CHEBI:30616"/>
        <dbReference type="ChEBI" id="CHEBI:33019"/>
        <dbReference type="ChEBI" id="CHEBI:58243"/>
        <dbReference type="EC" id="2.7.7.4"/>
    </reaction>
</comment>
<dbReference type="GO" id="GO:0000103">
    <property type="term" value="P:sulfate assimilation"/>
    <property type="evidence" value="ECO:0007669"/>
    <property type="project" value="UniProtKB-UniRule"/>
</dbReference>
<keyword evidence="8 14" id="KW-0547">Nucleotide-binding</keyword>
<comment type="similarity">
    <text evidence="4">In the N-terminal section; belongs to the TRAFAC class translation factor GTPase superfamily. Classic translation factor GTPase family. CysN/NodQ subfamily.</text>
</comment>
<gene>
    <name evidence="14" type="primary">cysC</name>
    <name evidence="16" type="ORF">SAMN05216352_104102</name>
</gene>
<dbReference type="Proteomes" id="UP000199017">
    <property type="component" value="Unassembled WGS sequence"/>
</dbReference>
<keyword evidence="5" id="KW-0536">Nodulation</keyword>
<dbReference type="OrthoDB" id="9804504at2"/>
<dbReference type="InterPro" id="IPR050100">
    <property type="entry name" value="TRAFAC_GTPase_members"/>
</dbReference>
<comment type="similarity">
    <text evidence="3">In the C-terminal section; belongs to the APS kinase family.</text>
</comment>
<evidence type="ECO:0000256" key="3">
    <source>
        <dbReference type="ARBA" id="ARBA00005438"/>
    </source>
</evidence>
<sequence length="608" mass="67523">MKSLLKFITCGSVDDGKSTLIGHMLYDAKLLFADQEKALELDSKVGSRGGDIDYSLLLDGLMAEREQGITIDVAYRYFTTDDRSFIVADTPGHEEYTRNMAVGASFADLAVILVDATKGVITQTKRHARICSLMGIKHLVLAVNKMDLIDYDQNRFEEIKQEFKQLTYGFNLESVEVIPVSATAGDNITQKSSNTPWYNGLPLLLYLEGIDVHIDIAQDSFAMPVQRVSRPNHDFRGFQGQVEAGNIAVGDEITTLPSNEKAKVKSLLVTDKEVDSAVVGQPATIELDREVDVSRGCVLTTADRIQVTDMFTANILWMDDSPLVPGRNYLVKIGTKILPGTVMSIKHKMDTNTGDEIPADQIHKNELAECDISLSEKMVFDKFDNNEALGGLILIDRVTNMTSACGVIEHSLRRSTNVEWQETDITRGIRAQQKGQKPITLWFTGLSGSGKSTLANEVEKRLVATGHHTMLLDGDNVRHGLNKNLGFKESDRVENIRRIAEVAKLMNDAGVITLTSFISPFESDRNNAREIIGEDYIEIYVSTPLEECEKRDVKGLYKKARAGEIPNFTGISSPYEAPENPEIEIDTSGYSLEEATDYVVKKIMEYLD</sequence>
<dbReference type="InterPro" id="IPR002891">
    <property type="entry name" value="APS"/>
</dbReference>
<evidence type="ECO:0000256" key="9">
    <source>
        <dbReference type="ARBA" id="ARBA00022777"/>
    </source>
</evidence>
<dbReference type="HAMAP" id="MF_00065">
    <property type="entry name" value="Adenylyl_sulf_kinase"/>
    <property type="match status" value="1"/>
</dbReference>
<keyword evidence="17" id="KW-1185">Reference proteome</keyword>
<evidence type="ECO:0000256" key="6">
    <source>
        <dbReference type="ARBA" id="ARBA00022679"/>
    </source>
</evidence>
<dbReference type="EC" id="2.7.1.25" evidence="14"/>
<dbReference type="InterPro" id="IPR000795">
    <property type="entry name" value="T_Tr_GTP-bd_dom"/>
</dbReference>
<dbReference type="CDD" id="cd04166">
    <property type="entry name" value="CysN_ATPS"/>
    <property type="match status" value="1"/>
</dbReference>